<feature type="repeat" description="WD" evidence="3">
    <location>
        <begin position="710"/>
        <end position="751"/>
    </location>
</feature>
<dbReference type="SUPFAM" id="SSF50978">
    <property type="entry name" value="WD40 repeat-like"/>
    <property type="match status" value="1"/>
</dbReference>
<dbReference type="PROSITE" id="PS50837">
    <property type="entry name" value="NACHT"/>
    <property type="match status" value="1"/>
</dbReference>
<dbReference type="PROSITE" id="PS00678">
    <property type="entry name" value="WD_REPEATS_1"/>
    <property type="match status" value="3"/>
</dbReference>
<comment type="caution">
    <text evidence="6">The sequence shown here is derived from an EMBL/GenBank/DDBJ whole genome shotgun (WGS) entry which is preliminary data.</text>
</comment>
<dbReference type="InterPro" id="IPR001680">
    <property type="entry name" value="WD40_rpt"/>
</dbReference>
<evidence type="ECO:0000256" key="2">
    <source>
        <dbReference type="ARBA" id="ARBA00022737"/>
    </source>
</evidence>
<evidence type="ECO:0000256" key="4">
    <source>
        <dbReference type="SAM" id="MobiDB-lite"/>
    </source>
</evidence>
<dbReference type="AlphaFoldDB" id="A0A1J9P3C3"/>
<dbReference type="PROSITE" id="PS50082">
    <property type="entry name" value="WD_REPEATS_2"/>
    <property type="match status" value="3"/>
</dbReference>
<evidence type="ECO:0000313" key="7">
    <source>
        <dbReference type="Proteomes" id="UP000182235"/>
    </source>
</evidence>
<dbReference type="PROSITE" id="PS50294">
    <property type="entry name" value="WD_REPEATS_REGION"/>
    <property type="match status" value="3"/>
</dbReference>
<dbReference type="Gene3D" id="3.40.50.300">
    <property type="entry name" value="P-loop containing nucleotide triphosphate hydrolases"/>
    <property type="match status" value="1"/>
</dbReference>
<feature type="region of interest" description="Disordered" evidence="4">
    <location>
        <begin position="1"/>
        <end position="21"/>
    </location>
</feature>
<dbReference type="InterPro" id="IPR036322">
    <property type="entry name" value="WD40_repeat_dom_sf"/>
</dbReference>
<dbReference type="EMBL" id="LGRN01000671">
    <property type="protein sequence ID" value="OJD10872.1"/>
    <property type="molecule type" value="Genomic_DNA"/>
</dbReference>
<feature type="repeat" description="WD" evidence="3">
    <location>
        <begin position="626"/>
        <end position="667"/>
    </location>
</feature>
<evidence type="ECO:0000259" key="5">
    <source>
        <dbReference type="PROSITE" id="PS50837"/>
    </source>
</evidence>
<name>A0A1J9P3C3_9EURO</name>
<feature type="compositionally biased region" description="Basic and acidic residues" evidence="4">
    <location>
        <begin position="8"/>
        <end position="21"/>
    </location>
</feature>
<dbReference type="Gene3D" id="2.130.10.10">
    <property type="entry name" value="YVTN repeat-like/Quinoprotein amine dehydrogenase"/>
    <property type="match status" value="2"/>
</dbReference>
<dbReference type="SMART" id="SM00320">
    <property type="entry name" value="WD40"/>
    <property type="match status" value="3"/>
</dbReference>
<accession>A0A1J9P3C3</accession>
<evidence type="ECO:0000256" key="1">
    <source>
        <dbReference type="ARBA" id="ARBA00022574"/>
    </source>
</evidence>
<dbReference type="InterPro" id="IPR019775">
    <property type="entry name" value="WD40_repeat_CS"/>
</dbReference>
<dbReference type="PANTHER" id="PTHR10039:SF14">
    <property type="entry name" value="NACHT DOMAIN-CONTAINING PROTEIN"/>
    <property type="match status" value="1"/>
</dbReference>
<dbReference type="Proteomes" id="UP000182235">
    <property type="component" value="Unassembled WGS sequence"/>
</dbReference>
<keyword evidence="1 3" id="KW-0853">WD repeat</keyword>
<dbReference type="STRING" id="1447872.A0A1J9P3C3"/>
<proteinExistence type="predicted"/>
<evidence type="ECO:0000313" key="6">
    <source>
        <dbReference type="EMBL" id="OJD10872.1"/>
    </source>
</evidence>
<protein>
    <recommendedName>
        <fullName evidence="5">NACHT domain-containing protein</fullName>
    </recommendedName>
</protein>
<evidence type="ECO:0000256" key="3">
    <source>
        <dbReference type="PROSITE-ProRule" id="PRU00221"/>
    </source>
</evidence>
<feature type="domain" description="NACHT" evidence="5">
    <location>
        <begin position="101"/>
        <end position="322"/>
    </location>
</feature>
<dbReference type="PRINTS" id="PR00320">
    <property type="entry name" value="GPROTEINBRPT"/>
</dbReference>
<dbReference type="OrthoDB" id="674604at2759"/>
<sequence length="860" mass="97053">MLSSNVPRPEKRLRKDTGSQKGHVYEKITASGNTKVHLGDVLHNGYYIDPDSQCLKDLWQTNPEHDKERIQLSKGGLLKDSYIWILENPDFQKWCDNQQSRLLWIKGDPGKGKTMLLCGIIDELKRSITKPWLLAFFFCQATDSRTNNAVDVLRSLIYQLASQQPSLIGHLRKEYDRQGKEVFEGINAWIVMSGIFTSILGDQILGGACLIIDALDECTTDLTLLLDLIVQTSATHSNIKWAVSSRNWPSIEDYLNTATRKVRLSLELNEESISAAVSIYIQHRVEKLAKLKGYGKEIQHTVQSYLLSNANNTFLWVALVCQELASPKVRLHHTLSKLRAFPPGLDPLYQRMMDQISDSEDAELCHHILATVSVVHRPVTLHELTAFIDMPDYLRSLTEIIALCGSFLTVQERTILFIHQSVKDFLVGKASREIFPSGFEKVHYTIFSRSLQAMSGILRRDIYNLKAPGFPIDQVQKPKPDPLAVVQYSCLHWVDHLHYSHSGQYGDFRDGGTVDRFLREKYLYWLEALSLLRGISEGAFSMSNLECLVQRYTEDYQLIDLIRDAHRFILYFKWALENCPLQVYSSALLFSPAHSIIKEIFMPGRPRWITTNQVIQDDWSACLQTLEGHSRGINSVAFSHDSRLLASASGDETVRFWDASTGKCLQTLEGHSDWINSIAFSHDSKLLASASYDQTVRFWDTSTGKCLQTLEGHSDWINSVAFSHDSKLLASASWDRTVRVWDASTGKCLQAHEVDRGVSTISFDISCSNLYTDIGTINLSPTLDVVPITDTYGLMRIQGYGVGINQAWITWNSKNMIWLPPEYRPLCSSIGAASVSIGCASGRVLIFNLDSKHLPSSASN</sequence>
<keyword evidence="2" id="KW-0677">Repeat</keyword>
<dbReference type="CDD" id="cd00200">
    <property type="entry name" value="WD40"/>
    <property type="match status" value="1"/>
</dbReference>
<keyword evidence="7" id="KW-1185">Reference proteome</keyword>
<dbReference type="InterPro" id="IPR007111">
    <property type="entry name" value="NACHT_NTPase"/>
</dbReference>
<dbReference type="VEuPathDB" id="FungiDB:AJ78_08234"/>
<dbReference type="Pfam" id="PF24883">
    <property type="entry name" value="NPHP3_N"/>
    <property type="match status" value="1"/>
</dbReference>
<feature type="repeat" description="WD" evidence="3">
    <location>
        <begin position="668"/>
        <end position="709"/>
    </location>
</feature>
<dbReference type="SUPFAM" id="SSF52540">
    <property type="entry name" value="P-loop containing nucleoside triphosphate hydrolases"/>
    <property type="match status" value="1"/>
</dbReference>
<dbReference type="Pfam" id="PF00400">
    <property type="entry name" value="WD40"/>
    <property type="match status" value="3"/>
</dbReference>
<dbReference type="InterPro" id="IPR020472">
    <property type="entry name" value="WD40_PAC1"/>
</dbReference>
<dbReference type="InterPro" id="IPR015943">
    <property type="entry name" value="WD40/YVTN_repeat-like_dom_sf"/>
</dbReference>
<gene>
    <name evidence="6" type="ORF">AJ78_08234</name>
</gene>
<dbReference type="FunFam" id="3.40.50.300:FF:001638">
    <property type="entry name" value="NACHT and WD40 domain protein"/>
    <property type="match status" value="1"/>
</dbReference>
<organism evidence="6 7">
    <name type="scientific">Emergomyces pasteurianus Ep9510</name>
    <dbReference type="NCBI Taxonomy" id="1447872"/>
    <lineage>
        <taxon>Eukaryota</taxon>
        <taxon>Fungi</taxon>
        <taxon>Dikarya</taxon>
        <taxon>Ascomycota</taxon>
        <taxon>Pezizomycotina</taxon>
        <taxon>Eurotiomycetes</taxon>
        <taxon>Eurotiomycetidae</taxon>
        <taxon>Onygenales</taxon>
        <taxon>Ajellomycetaceae</taxon>
        <taxon>Emergomyces</taxon>
    </lineage>
</organism>
<dbReference type="InterPro" id="IPR027417">
    <property type="entry name" value="P-loop_NTPase"/>
</dbReference>
<reference evidence="6 7" key="1">
    <citation type="submission" date="2015-07" db="EMBL/GenBank/DDBJ databases">
        <title>Emmonsia species relationships and genome sequence.</title>
        <authorList>
            <consortium name="The Broad Institute Genomics Platform"/>
            <person name="Cuomo C.A."/>
            <person name="Munoz J.F."/>
            <person name="Imamovic A."/>
            <person name="Priest M.E."/>
            <person name="Young S."/>
            <person name="Clay O.K."/>
            <person name="McEwen J.G."/>
        </authorList>
    </citation>
    <scope>NUCLEOTIDE SEQUENCE [LARGE SCALE GENOMIC DNA]</scope>
    <source>
        <strain evidence="6 7">UAMH 9510</strain>
    </source>
</reference>
<dbReference type="InterPro" id="IPR056884">
    <property type="entry name" value="NPHP3-like_N"/>
</dbReference>
<dbReference type="PANTHER" id="PTHR10039">
    <property type="entry name" value="AMELOGENIN"/>
    <property type="match status" value="1"/>
</dbReference>